<dbReference type="EMBL" id="MK033567">
    <property type="protein sequence ID" value="QBH66131.1"/>
    <property type="molecule type" value="Genomic_DNA"/>
</dbReference>
<name>Q8JS23_9BBAC</name>
<dbReference type="EMBL" id="MK033573">
    <property type="protein sequence ID" value="QBH66911.1"/>
    <property type="molecule type" value="Genomic_DNA"/>
</dbReference>
<evidence type="ECO:0000313" key="3">
    <source>
        <dbReference type="EMBL" id="QBH65871.1"/>
    </source>
</evidence>
<dbReference type="EMBL" id="KU666536">
    <property type="protein sequence ID" value="ANY57425.1"/>
    <property type="molecule type" value="Genomic_DNA"/>
</dbReference>
<dbReference type="EMBL" id="MK033565">
    <property type="protein sequence ID" value="QBH65871.1"/>
    <property type="molecule type" value="Genomic_DNA"/>
</dbReference>
<evidence type="ECO:0000313" key="14">
    <source>
        <dbReference type="EMBL" id="QBH67300.1"/>
    </source>
</evidence>
<dbReference type="EMBL" id="MK033571">
    <property type="protein sequence ID" value="QBH66651.1"/>
    <property type="molecule type" value="Genomic_DNA"/>
</dbReference>
<protein>
    <submittedName>
        <fullName evidence="1">Uncharacterized protein</fullName>
    </submittedName>
</protein>
<evidence type="ECO:0000313" key="1">
    <source>
        <dbReference type="EMBL" id="AAM70234.1"/>
    </source>
</evidence>
<evidence type="ECO:0000313" key="10">
    <source>
        <dbReference type="EMBL" id="QBH66781.1"/>
    </source>
</evidence>
<evidence type="ECO:0000313" key="6">
    <source>
        <dbReference type="EMBL" id="QBH66261.1"/>
    </source>
</evidence>
<organism evidence="1 15">
    <name type="scientific">Phthorimaea operculella granulovirus</name>
    <dbReference type="NCBI Taxonomy" id="192584"/>
    <lineage>
        <taxon>Viruses</taxon>
        <taxon>Viruses incertae sedis</taxon>
        <taxon>Naldaviricetes</taxon>
        <taxon>Lefavirales</taxon>
        <taxon>Baculoviridae</taxon>
        <taxon>Betabaculovirus</taxon>
        <taxon>Betabaculovirus phoperculellae</taxon>
    </lineage>
</organism>
<dbReference type="EMBL" id="MK033576">
    <property type="protein sequence ID" value="QBH67300.1"/>
    <property type="molecule type" value="Genomic_DNA"/>
</dbReference>
<evidence type="ECO:0000313" key="11">
    <source>
        <dbReference type="EMBL" id="QBH66911.1"/>
    </source>
</evidence>
<proteinExistence type="predicted"/>
<keyword evidence="15" id="KW-1185">Reference proteome</keyword>
<evidence type="ECO:0000313" key="9">
    <source>
        <dbReference type="EMBL" id="QBH66651.1"/>
    </source>
</evidence>
<dbReference type="EMBL" id="MK033570">
    <property type="protein sequence ID" value="QBH66521.1"/>
    <property type="molecule type" value="Genomic_DNA"/>
</dbReference>
<dbReference type="EMBL" id="MK033575">
    <property type="protein sequence ID" value="QBH67170.1"/>
    <property type="molecule type" value="Genomic_DNA"/>
</dbReference>
<evidence type="ECO:0000313" key="5">
    <source>
        <dbReference type="EMBL" id="QBH66131.1"/>
    </source>
</evidence>
<dbReference type="RefSeq" id="NP_663201.1">
    <property type="nucleotide sequence ID" value="NC_004062.1"/>
</dbReference>
<evidence type="ECO:0000313" key="15">
    <source>
        <dbReference type="Proteomes" id="UP000202706"/>
    </source>
</evidence>
<sequence length="111" mass="12979">MEHYNFTIYHKSSSFDSTKNKLCLMDYTNFSKELVKKVIERGYHVCITANADQVKHIVNCVGQSPIIVVKEVERVIFTKENNSTTVRMFKFDLDIDDYDRAKGDVIINMYE</sequence>
<evidence type="ECO:0000313" key="2">
    <source>
        <dbReference type="EMBL" id="ANY57425.1"/>
    </source>
</evidence>
<dbReference type="EMBL" id="MK033569">
    <property type="protein sequence ID" value="QBH66391.1"/>
    <property type="molecule type" value="Genomic_DNA"/>
</dbReference>
<dbReference type="EMBL" id="MK033566">
    <property type="protein sequence ID" value="QBH66001.1"/>
    <property type="molecule type" value="Genomic_DNA"/>
</dbReference>
<dbReference type="KEGG" id="vg:949365"/>
<dbReference type="GeneID" id="949365"/>
<evidence type="ECO:0000313" key="13">
    <source>
        <dbReference type="EMBL" id="QBH67170.1"/>
    </source>
</evidence>
<evidence type="ECO:0000313" key="4">
    <source>
        <dbReference type="EMBL" id="QBH66001.1"/>
    </source>
</evidence>
<accession>Q8JS23</accession>
<dbReference type="EMBL" id="AF499596">
    <property type="protein sequence ID" value="AAM70234.1"/>
    <property type="molecule type" value="Genomic_DNA"/>
</dbReference>
<reference evidence="3" key="4">
    <citation type="journal article" date="2019" name="J. Gen. Virol.">
        <title>Elucidating the genetic diversity of Phthorimaea operculella granulovirus (PhopGV).</title>
        <authorList>
            <person name="Larem A."/>
            <person name="Ben-Tiba S."/>
            <person name="Wennmann J.T."/>
            <person name="Gueli Alletti G."/>
            <person name="Jehle J.A."/>
        </authorList>
    </citation>
    <scope>NUCLEOTIDE SEQUENCE</scope>
    <source>
        <strain evidence="3">PhopGV-CR3.1</strain>
        <strain evidence="4">PhopGV-CR5.1</strain>
        <strain evidence="5">PhopGV-GR1.1</strain>
        <strain evidence="6">PhopGV-GR1.2</strain>
        <strain evidence="7">PhopGV-GR2.1</strain>
        <strain evidence="8">PhopGV-IT1.1</strain>
        <strain evidence="9">PhopGV-LS1.1</strain>
        <strain evidence="10">PhopGV-LS1.2</strain>
        <strain evidence="11">PhopGV-LS2.1</strain>
        <strain evidence="12">PhopGV-LS3.1</strain>
        <strain evidence="13">PhopGV-R</strain>
        <strain evidence="14">PhopGV-Ym.1</strain>
    </source>
</reference>
<evidence type="ECO:0000313" key="7">
    <source>
        <dbReference type="EMBL" id="QBH66391.1"/>
    </source>
</evidence>
<reference evidence="15" key="1">
    <citation type="journal article" date="2000" name="Virus Genes">
        <title>Comparative analysis of the granulin regions of the Phthorimaea operculella and Spodoptera littoralis granuloviruses.</title>
        <authorList>
            <person name="Taha A."/>
            <person name="Nour-El-Din A."/>
            <person name="Croizier L."/>
            <person name="Ferber M.L."/>
            <person name="Croizier G."/>
        </authorList>
    </citation>
    <scope>NUCLEOTIDE SEQUENCE [LARGE SCALE GENOMIC DNA]</scope>
</reference>
<reference evidence="2" key="3">
    <citation type="journal article" date="2016" name="Arch. Virol.">
        <title>The comparative analysis of complete genome sequences from two South African betabaculoviruses: Phthorimaea operculella granulovirus and Plutella xylostella granulovirus.</title>
        <authorList>
            <person name="Jukes M.D."/>
            <person name="Motsoeneng B.M."/>
            <person name="Knox C.M."/>
            <person name="Hill M.P."/>
            <person name="Moore S.D."/>
        </authorList>
    </citation>
    <scope>NUCLEOTIDE SEQUENCE</scope>
    <source>
        <strain evidence="2">SA</strain>
    </source>
</reference>
<dbReference type="Proteomes" id="UP000202706">
    <property type="component" value="Segment"/>
</dbReference>
<dbReference type="EMBL" id="MK033568">
    <property type="protein sequence ID" value="QBH66261.1"/>
    <property type="molecule type" value="Genomic_DNA"/>
</dbReference>
<dbReference type="EMBL" id="MK033572">
    <property type="protein sequence ID" value="QBH66781.1"/>
    <property type="molecule type" value="Genomic_DNA"/>
</dbReference>
<dbReference type="EMBL" id="MK033574">
    <property type="protein sequence ID" value="QBH67040.1"/>
    <property type="molecule type" value="Genomic_DNA"/>
</dbReference>
<evidence type="ECO:0000313" key="12">
    <source>
        <dbReference type="EMBL" id="QBH67040.1"/>
    </source>
</evidence>
<gene>
    <name evidence="1" type="primary">PhopGV036</name>
    <name evidence="2" type="ORF">PhopGVgp036</name>
</gene>
<reference evidence="1" key="2">
    <citation type="submission" date="2002-04" db="EMBL/GenBank/DDBJ databases">
        <title>The complete sequence of the potato tuber moth, Phthorimaea operculella, granulovirus.</title>
        <authorList>
            <person name="Croizier L."/>
            <person name="Taha A."/>
            <person name="Croizier G."/>
            <person name="Lopez Ferber M."/>
        </authorList>
    </citation>
    <scope>NUCLEOTIDE SEQUENCE</scope>
</reference>
<evidence type="ECO:0000313" key="8">
    <source>
        <dbReference type="EMBL" id="QBH66521.1"/>
    </source>
</evidence>